<dbReference type="EMBL" id="JAVTLL010000031">
    <property type="protein sequence ID" value="MDT7846084.1"/>
    <property type="molecule type" value="Genomic_DNA"/>
</dbReference>
<accession>A0ABU3M3K4</accession>
<protein>
    <submittedName>
        <fullName evidence="1">Ferredoxin</fullName>
    </submittedName>
</protein>
<name>A0ABU3M3K4_9ACTN</name>
<dbReference type="Gene3D" id="3.30.70.20">
    <property type="match status" value="1"/>
</dbReference>
<dbReference type="SUPFAM" id="SSF54862">
    <property type="entry name" value="4Fe-4S ferredoxins"/>
    <property type="match status" value="1"/>
</dbReference>
<gene>
    <name evidence="1" type="ORF">RQC66_35750</name>
</gene>
<dbReference type="Proteomes" id="UP001257948">
    <property type="component" value="Unassembled WGS sequence"/>
</dbReference>
<comment type="caution">
    <text evidence="1">The sequence shown here is derived from an EMBL/GenBank/DDBJ whole genome shotgun (WGS) entry which is preliminary data.</text>
</comment>
<proteinExistence type="predicted"/>
<evidence type="ECO:0000313" key="2">
    <source>
        <dbReference type="Proteomes" id="UP001257948"/>
    </source>
</evidence>
<dbReference type="Pfam" id="PF13459">
    <property type="entry name" value="Fer4_15"/>
    <property type="match status" value="1"/>
</dbReference>
<sequence>MNERIDIDWTGCEAHGLCAELLPEHIELDEWGYPLVANVPLPPHTLKRARRAASDCPALALKLRVVRDT</sequence>
<evidence type="ECO:0000313" key="1">
    <source>
        <dbReference type="EMBL" id="MDT7846084.1"/>
    </source>
</evidence>
<keyword evidence="2" id="KW-1185">Reference proteome</keyword>
<dbReference type="RefSeq" id="WP_314206508.1">
    <property type="nucleotide sequence ID" value="NZ_JAVTLL010000031.1"/>
</dbReference>
<reference evidence="2" key="1">
    <citation type="submission" date="2023-07" db="EMBL/GenBank/DDBJ databases">
        <title>Draft genome sequence of the endophytic actinobacterium Streptomyces justiciae WPN32, a potential antibiotic producer.</title>
        <authorList>
            <person name="Yasawong M."/>
            <person name="Pana W."/>
            <person name="Ganta P."/>
            <person name="Santapan N."/>
            <person name="Songngamsuk T."/>
            <person name="Phatcharaharikarn M."/>
            <person name="Kerdtoob S."/>
            <person name="Nantapong N."/>
        </authorList>
    </citation>
    <scope>NUCLEOTIDE SEQUENCE [LARGE SCALE GENOMIC DNA]</scope>
    <source>
        <strain evidence="2">WPN32</strain>
    </source>
</reference>
<organism evidence="1 2">
    <name type="scientific">Streptomyces justiciae</name>
    <dbReference type="NCBI Taxonomy" id="2780140"/>
    <lineage>
        <taxon>Bacteria</taxon>
        <taxon>Bacillati</taxon>
        <taxon>Actinomycetota</taxon>
        <taxon>Actinomycetes</taxon>
        <taxon>Kitasatosporales</taxon>
        <taxon>Streptomycetaceae</taxon>
        <taxon>Streptomyces</taxon>
    </lineage>
</organism>